<evidence type="ECO:0000256" key="15">
    <source>
        <dbReference type="PROSITE-ProRule" id="PRU00110"/>
    </source>
</evidence>
<evidence type="ECO:0000259" key="19">
    <source>
        <dbReference type="PROSITE" id="PS50109"/>
    </source>
</evidence>
<dbReference type="CDD" id="cd06225">
    <property type="entry name" value="HAMP"/>
    <property type="match status" value="1"/>
</dbReference>
<keyword evidence="9" id="KW-0547">Nucleotide-binding</keyword>
<dbReference type="EMBL" id="JAGSOY010000002">
    <property type="protein sequence ID" value="MBU2709711.1"/>
    <property type="molecule type" value="Genomic_DNA"/>
</dbReference>
<dbReference type="InterPro" id="IPR001789">
    <property type="entry name" value="Sig_transdc_resp-reg_receiver"/>
</dbReference>
<feature type="domain" description="HPt" evidence="22">
    <location>
        <begin position="842"/>
        <end position="937"/>
    </location>
</feature>
<dbReference type="PRINTS" id="PR00344">
    <property type="entry name" value="BCTRLSENSOR"/>
</dbReference>
<comment type="catalytic activity">
    <reaction evidence="1">
        <text>ATP + protein L-histidine = ADP + protein N-phospho-L-histidine.</text>
        <dbReference type="EC" id="2.7.13.3"/>
    </reaction>
</comment>
<dbReference type="InterPro" id="IPR036097">
    <property type="entry name" value="HisK_dim/P_sf"/>
</dbReference>
<dbReference type="Pfam" id="PF00072">
    <property type="entry name" value="Response_reg"/>
    <property type="match status" value="1"/>
</dbReference>
<keyword evidence="17" id="KW-0175">Coiled coil</keyword>
<evidence type="ECO:0000259" key="21">
    <source>
        <dbReference type="PROSITE" id="PS50885"/>
    </source>
</evidence>
<dbReference type="SMART" id="SM00304">
    <property type="entry name" value="HAMP"/>
    <property type="match status" value="1"/>
</dbReference>
<keyword evidence="12 18" id="KW-1133">Transmembrane helix</keyword>
<feature type="transmembrane region" description="Helical" evidence="18">
    <location>
        <begin position="12"/>
        <end position="35"/>
    </location>
</feature>
<feature type="domain" description="Histidine kinase" evidence="19">
    <location>
        <begin position="299"/>
        <end position="520"/>
    </location>
</feature>
<evidence type="ECO:0000259" key="22">
    <source>
        <dbReference type="PROSITE" id="PS50894"/>
    </source>
</evidence>
<dbReference type="InterPro" id="IPR019247">
    <property type="entry name" value="Histidine_kinase_BarA_N"/>
</dbReference>
<evidence type="ECO:0000256" key="3">
    <source>
        <dbReference type="ARBA" id="ARBA00012438"/>
    </source>
</evidence>
<organism evidence="23 24">
    <name type="scientific">Zooshikella harenae</name>
    <dbReference type="NCBI Taxonomy" id="2827238"/>
    <lineage>
        <taxon>Bacteria</taxon>
        <taxon>Pseudomonadati</taxon>
        <taxon>Pseudomonadota</taxon>
        <taxon>Gammaproteobacteria</taxon>
        <taxon>Oceanospirillales</taxon>
        <taxon>Zooshikellaceae</taxon>
        <taxon>Zooshikella</taxon>
    </lineage>
</organism>
<dbReference type="SUPFAM" id="SSF52172">
    <property type="entry name" value="CheY-like"/>
    <property type="match status" value="2"/>
</dbReference>
<keyword evidence="13" id="KW-0902">Two-component regulatory system</keyword>
<dbReference type="InterPro" id="IPR036641">
    <property type="entry name" value="HPT_dom_sf"/>
</dbReference>
<evidence type="ECO:0000256" key="5">
    <source>
        <dbReference type="ARBA" id="ARBA00022519"/>
    </source>
</evidence>
<dbReference type="RefSeq" id="WP_215817878.1">
    <property type="nucleotide sequence ID" value="NZ_JAGSOY010000002.1"/>
</dbReference>
<dbReference type="PROSITE" id="PS50894">
    <property type="entry name" value="HPT"/>
    <property type="match status" value="1"/>
</dbReference>
<dbReference type="PANTHER" id="PTHR45339:SF1">
    <property type="entry name" value="HYBRID SIGNAL TRANSDUCTION HISTIDINE KINASE J"/>
    <property type="match status" value="1"/>
</dbReference>
<evidence type="ECO:0000256" key="11">
    <source>
        <dbReference type="ARBA" id="ARBA00022840"/>
    </source>
</evidence>
<dbReference type="PROSITE" id="PS50110">
    <property type="entry name" value="RESPONSE_REGULATORY"/>
    <property type="match status" value="2"/>
</dbReference>
<evidence type="ECO:0000256" key="2">
    <source>
        <dbReference type="ARBA" id="ARBA00004429"/>
    </source>
</evidence>
<dbReference type="InterPro" id="IPR003661">
    <property type="entry name" value="HisK_dim/P_dom"/>
</dbReference>
<accession>A0ABS5Z8Q6</accession>
<dbReference type="SUPFAM" id="SSF47226">
    <property type="entry name" value="Histidine-containing phosphotransfer domain, HPT domain"/>
    <property type="match status" value="1"/>
</dbReference>
<dbReference type="Pfam" id="PF00672">
    <property type="entry name" value="HAMP"/>
    <property type="match status" value="1"/>
</dbReference>
<dbReference type="InterPro" id="IPR036890">
    <property type="entry name" value="HATPase_C_sf"/>
</dbReference>
<keyword evidence="24" id="KW-1185">Reference proteome</keyword>
<feature type="domain" description="Response regulatory" evidence="20">
    <location>
        <begin position="685"/>
        <end position="802"/>
    </location>
</feature>
<dbReference type="CDD" id="cd17546">
    <property type="entry name" value="REC_hyHK_CKI1_RcsC-like"/>
    <property type="match status" value="1"/>
</dbReference>
<dbReference type="GO" id="GO:0004673">
    <property type="term" value="F:protein histidine kinase activity"/>
    <property type="evidence" value="ECO:0007669"/>
    <property type="project" value="UniProtKB-EC"/>
</dbReference>
<name>A0ABS5Z8Q6_9GAMM</name>
<dbReference type="EC" id="2.7.13.3" evidence="3"/>
<dbReference type="Gene3D" id="6.10.340.10">
    <property type="match status" value="1"/>
</dbReference>
<dbReference type="PANTHER" id="PTHR45339">
    <property type="entry name" value="HYBRID SIGNAL TRANSDUCTION HISTIDINE KINASE J"/>
    <property type="match status" value="1"/>
</dbReference>
<dbReference type="SUPFAM" id="SSF55874">
    <property type="entry name" value="ATPase domain of HSP90 chaperone/DNA topoisomerase II/histidine kinase"/>
    <property type="match status" value="1"/>
</dbReference>
<evidence type="ECO:0000259" key="20">
    <source>
        <dbReference type="PROSITE" id="PS50110"/>
    </source>
</evidence>
<dbReference type="Proteomes" id="UP000690515">
    <property type="component" value="Unassembled WGS sequence"/>
</dbReference>
<dbReference type="Pfam" id="PF00512">
    <property type="entry name" value="HisKA"/>
    <property type="match status" value="1"/>
</dbReference>
<dbReference type="InterPro" id="IPR003594">
    <property type="entry name" value="HATPase_dom"/>
</dbReference>
<protein>
    <recommendedName>
        <fullName evidence="3">histidine kinase</fullName>
        <ecNumber evidence="3">2.7.13.3</ecNumber>
    </recommendedName>
</protein>
<keyword evidence="10 23" id="KW-0418">Kinase</keyword>
<feature type="modified residue" description="Phosphohistidine" evidence="15">
    <location>
        <position position="881"/>
    </location>
</feature>
<feature type="coiled-coil region" evidence="17">
    <location>
        <begin position="244"/>
        <end position="285"/>
    </location>
</feature>
<dbReference type="InterPro" id="IPR003660">
    <property type="entry name" value="HAMP_dom"/>
</dbReference>
<feature type="coiled-coil region" evidence="17">
    <location>
        <begin position="905"/>
        <end position="939"/>
    </location>
</feature>
<dbReference type="InterPro" id="IPR005467">
    <property type="entry name" value="His_kinase_dom"/>
</dbReference>
<dbReference type="SMART" id="SM00387">
    <property type="entry name" value="HATPase_c"/>
    <property type="match status" value="1"/>
</dbReference>
<evidence type="ECO:0000256" key="1">
    <source>
        <dbReference type="ARBA" id="ARBA00000085"/>
    </source>
</evidence>
<dbReference type="Gene3D" id="3.40.50.2300">
    <property type="match status" value="2"/>
</dbReference>
<dbReference type="CDD" id="cd00088">
    <property type="entry name" value="HPT"/>
    <property type="match status" value="1"/>
</dbReference>
<dbReference type="SMART" id="SM00448">
    <property type="entry name" value="REC"/>
    <property type="match status" value="1"/>
</dbReference>
<dbReference type="Gene3D" id="1.20.120.160">
    <property type="entry name" value="HPT domain"/>
    <property type="match status" value="1"/>
</dbReference>
<dbReference type="Pfam" id="PF01627">
    <property type="entry name" value="Hpt"/>
    <property type="match status" value="1"/>
</dbReference>
<evidence type="ECO:0000256" key="14">
    <source>
        <dbReference type="ARBA" id="ARBA00023136"/>
    </source>
</evidence>
<evidence type="ECO:0000256" key="7">
    <source>
        <dbReference type="ARBA" id="ARBA00022679"/>
    </source>
</evidence>
<dbReference type="Pfam" id="PF09984">
    <property type="entry name" value="sCache_4"/>
    <property type="match status" value="1"/>
</dbReference>
<evidence type="ECO:0000313" key="24">
    <source>
        <dbReference type="Proteomes" id="UP000690515"/>
    </source>
</evidence>
<dbReference type="NCBIfam" id="NF008318">
    <property type="entry name" value="PRK11107.1"/>
    <property type="match status" value="1"/>
</dbReference>
<evidence type="ECO:0000256" key="18">
    <source>
        <dbReference type="SAM" id="Phobius"/>
    </source>
</evidence>
<dbReference type="InterPro" id="IPR004358">
    <property type="entry name" value="Sig_transdc_His_kin-like_C"/>
</dbReference>
<dbReference type="SUPFAM" id="SSF47384">
    <property type="entry name" value="Homodimeric domain of signal transducing histidine kinase"/>
    <property type="match status" value="1"/>
</dbReference>
<keyword evidence="11" id="KW-0067">ATP-binding</keyword>
<evidence type="ECO:0000256" key="17">
    <source>
        <dbReference type="SAM" id="Coils"/>
    </source>
</evidence>
<evidence type="ECO:0000256" key="4">
    <source>
        <dbReference type="ARBA" id="ARBA00022475"/>
    </source>
</evidence>
<dbReference type="Pfam" id="PF02518">
    <property type="entry name" value="HATPase_c"/>
    <property type="match status" value="1"/>
</dbReference>
<dbReference type="CDD" id="cd16922">
    <property type="entry name" value="HATPase_EvgS-ArcB-TorS-like"/>
    <property type="match status" value="1"/>
</dbReference>
<comment type="caution">
    <text evidence="16">Lacks conserved residue(s) required for the propagation of feature annotation.</text>
</comment>
<gene>
    <name evidence="23" type="primary">barA</name>
    <name evidence="23" type="ORF">KCG35_01415</name>
</gene>
<feature type="transmembrane region" description="Helical" evidence="18">
    <location>
        <begin position="176"/>
        <end position="200"/>
    </location>
</feature>
<keyword evidence="6 16" id="KW-0597">Phosphoprotein</keyword>
<evidence type="ECO:0000256" key="6">
    <source>
        <dbReference type="ARBA" id="ARBA00022553"/>
    </source>
</evidence>
<comment type="subcellular location">
    <subcellularLocation>
        <location evidence="2">Cell inner membrane</location>
        <topology evidence="2">Multi-pass membrane protein</topology>
    </subcellularLocation>
</comment>
<dbReference type="PROSITE" id="PS50109">
    <property type="entry name" value="HIS_KIN"/>
    <property type="match status" value="1"/>
</dbReference>
<reference evidence="23 24" key="1">
    <citation type="submission" date="2021-04" db="EMBL/GenBank/DDBJ databases">
        <authorList>
            <person name="Pira H."/>
            <person name="Risdian C."/>
            <person name="Wink J."/>
        </authorList>
    </citation>
    <scope>NUCLEOTIDE SEQUENCE [LARGE SCALE GENOMIC DNA]</scope>
    <source>
        <strain evidence="23 24">WH53</strain>
    </source>
</reference>
<keyword evidence="8 18" id="KW-0812">Transmembrane</keyword>
<dbReference type="InterPro" id="IPR011006">
    <property type="entry name" value="CheY-like_superfamily"/>
</dbReference>
<dbReference type="PROSITE" id="PS50885">
    <property type="entry name" value="HAMP"/>
    <property type="match status" value="1"/>
</dbReference>
<feature type="domain" description="HAMP" evidence="21">
    <location>
        <begin position="200"/>
        <end position="252"/>
    </location>
</feature>
<dbReference type="Gene3D" id="1.10.287.130">
    <property type="match status" value="1"/>
</dbReference>
<dbReference type="InterPro" id="IPR008207">
    <property type="entry name" value="Sig_transdc_His_kin_Hpt_dom"/>
</dbReference>
<keyword evidence="14 18" id="KW-0472">Membrane</keyword>
<evidence type="ECO:0000256" key="16">
    <source>
        <dbReference type="PROSITE-ProRule" id="PRU00169"/>
    </source>
</evidence>
<evidence type="ECO:0000256" key="8">
    <source>
        <dbReference type="ARBA" id="ARBA00022692"/>
    </source>
</evidence>
<dbReference type="Gene3D" id="3.30.565.10">
    <property type="entry name" value="Histidine kinase-like ATPase, C-terminal domain"/>
    <property type="match status" value="1"/>
</dbReference>
<dbReference type="SUPFAM" id="SSF158472">
    <property type="entry name" value="HAMP domain-like"/>
    <property type="match status" value="1"/>
</dbReference>
<evidence type="ECO:0000256" key="12">
    <source>
        <dbReference type="ARBA" id="ARBA00022989"/>
    </source>
</evidence>
<feature type="domain" description="Response regulatory" evidence="20">
    <location>
        <begin position="537"/>
        <end position="658"/>
    </location>
</feature>
<sequence>MFRNKGLKSRVFALALLPTISISLVLGVFFTIARLNDLDTLLLERSQATVEQLVPMSEYGLQLDNNKLLQRLASSALEKNDVRSITLYSHEKQPVIHAGPRMLTQHLSNMKHPPNNQQTTIQKDTIHIALPVFTRQAHALNHDLRSNAQLSSKRVFLGWIEVEFSRANTELKKYQTILASTLLIISGILINLFLAFRLGIHITEPLQKIINAVAHIRDGNLDTRINSETAGELKTLESGINAMVASLQRAHLEMQQNIEQSTKDLQETLETIEIQNIELDMARKEALEASRIKSEFLANMSHEIRTPLNGIIGFTNLLLRSKVTERQREYLSTIQKSSENLLAIINDVLDFSKIEAGKLELESIPMNLRESIEEVLTILAPAAHDKSLELVPLIYSDTPTQLIGDPLRLKQILTNLVSNAIKFTNDGSIVIRAMLEDEKDNKVTIKISVTDTGIGLSKEQQNELFKAFSQADTSTTRNIGGTGLGLVISKHLAQKMQGEVGVESELGKGSSFWFTITVPIANEPAIKEHFPALSSSRIIMYEHHELAAQAIMHLLRDFDLDVTQCYDPNELTQLLEQARYDRNPYDIALVSHHPSYTDLDVIRQLLKAAANRNTHLIILASTNKEASINRLLENNNNALCIVKPLCYNRLYRALSYFIMEQPSSPGSKHQHVAKRINQAITRQPHILAVDDNPANLKLVSALLEDLGAKVTAVDSGTKAIIKTKQYHFDLIFMDVQMPGMDGLETTKRIRERELGERRIPIIALTAHALAEEKKQLLLAGMDDYMTKPINENQLQHVIKKWTGLHVAPLESTDEQTTSSHHSFDDSSGIVDMAQGIKLAGGKEDLAQDMLNMLLAGLEQDRDEIRSLYREKNWDKLLEQVHRLHGATRYCGVPFLRQACHDMESILKAAENNKEERRKVASAMEELIEQTEQLLQWNKQHQTTQ</sequence>
<feature type="modified residue" description="4-aspartylphosphate" evidence="16">
    <location>
        <position position="734"/>
    </location>
</feature>
<keyword evidence="4" id="KW-1003">Cell membrane</keyword>
<keyword evidence="5" id="KW-0997">Cell inner membrane</keyword>
<comment type="caution">
    <text evidence="23">The sequence shown here is derived from an EMBL/GenBank/DDBJ whole genome shotgun (WGS) entry which is preliminary data.</text>
</comment>
<proteinExistence type="predicted"/>
<dbReference type="SMART" id="SM00388">
    <property type="entry name" value="HisKA"/>
    <property type="match status" value="1"/>
</dbReference>
<dbReference type="SMART" id="SM00073">
    <property type="entry name" value="HPT"/>
    <property type="match status" value="1"/>
</dbReference>
<evidence type="ECO:0000313" key="23">
    <source>
        <dbReference type="EMBL" id="MBU2709711.1"/>
    </source>
</evidence>
<evidence type="ECO:0000256" key="13">
    <source>
        <dbReference type="ARBA" id="ARBA00023012"/>
    </source>
</evidence>
<keyword evidence="7 23" id="KW-0808">Transferase</keyword>
<evidence type="ECO:0000256" key="10">
    <source>
        <dbReference type="ARBA" id="ARBA00022777"/>
    </source>
</evidence>
<dbReference type="CDD" id="cd00082">
    <property type="entry name" value="HisKA"/>
    <property type="match status" value="1"/>
</dbReference>
<evidence type="ECO:0000256" key="9">
    <source>
        <dbReference type="ARBA" id="ARBA00022741"/>
    </source>
</evidence>